<sequence>MPALSYSRNMSGQAESSGQQNAAPGHGSPVSCDNRFDASYVVGCPQADDTLCTDGFTIEHQISTLRQVAERHERQIEALSADKHQHCDNLANVYGQLEKVLEKLRLPSLTTLDGKAALQSSMFASSSSGSTALAGDDTTGCAVDIHADDPPWFSQKRSANEKLGELLHQHRDQVYDVLVDYRKQIDKNARETKRRLDTLERSLAHLQSDMKELHQLVRVSEEAREAEESRAKDEMRLLAKQQEAQRVALGRVADERVEKVQQCCDILSVSVAQLREETDMIKQQQEHTEKELGRQMRSIVDTEQQFAEVLERQSHSIAQLETQDSLEGAFHEVKDWLSDLEKRMVSRGELLQWTESLQQEINTRWHASGPLKSTADTSSPL</sequence>
<reference evidence="3 4" key="1">
    <citation type="journal article" date="2015" name="PLoS Pathog.">
        <title>Leptomonas seymouri: Adaptations to the Dixenous Life Cycle Analyzed by Genome Sequencing, Transcriptome Profiling and Co-infection with Leishmania donovani.</title>
        <authorList>
            <person name="Kraeva N."/>
            <person name="Butenko A."/>
            <person name="Hlavacova J."/>
            <person name="Kostygov A."/>
            <person name="Myskova J."/>
            <person name="Grybchuk D."/>
            <person name="Lestinova T."/>
            <person name="Votypka J."/>
            <person name="Volf P."/>
            <person name="Opperdoes F."/>
            <person name="Flegontov P."/>
            <person name="Lukes J."/>
            <person name="Yurchenko V."/>
        </authorList>
    </citation>
    <scope>NUCLEOTIDE SEQUENCE [LARGE SCALE GENOMIC DNA]</scope>
    <source>
        <strain evidence="3 4">ATCC 30220</strain>
    </source>
</reference>
<gene>
    <name evidence="3" type="ORF">ABL78_7203</name>
</gene>
<comment type="caution">
    <text evidence="3">The sequence shown here is derived from an EMBL/GenBank/DDBJ whole genome shotgun (WGS) entry which is preliminary data.</text>
</comment>
<name>A0A0N1PBK9_LEPSE</name>
<dbReference type="OrthoDB" id="262831at2759"/>
<dbReference type="EMBL" id="LJSK01000329">
    <property type="protein sequence ID" value="KPI83748.1"/>
    <property type="molecule type" value="Genomic_DNA"/>
</dbReference>
<keyword evidence="1" id="KW-0175">Coiled coil</keyword>
<accession>A0A0N1PBK9</accession>
<feature type="compositionally biased region" description="Polar residues" evidence="2">
    <location>
        <begin position="1"/>
        <end position="22"/>
    </location>
</feature>
<feature type="region of interest" description="Disordered" evidence="2">
    <location>
        <begin position="1"/>
        <end position="29"/>
    </location>
</feature>
<organism evidence="3 4">
    <name type="scientific">Leptomonas seymouri</name>
    <dbReference type="NCBI Taxonomy" id="5684"/>
    <lineage>
        <taxon>Eukaryota</taxon>
        <taxon>Discoba</taxon>
        <taxon>Euglenozoa</taxon>
        <taxon>Kinetoplastea</taxon>
        <taxon>Metakinetoplastina</taxon>
        <taxon>Trypanosomatida</taxon>
        <taxon>Trypanosomatidae</taxon>
        <taxon>Leishmaniinae</taxon>
        <taxon>Leptomonas</taxon>
    </lineage>
</organism>
<feature type="coiled-coil region" evidence="1">
    <location>
        <begin position="62"/>
        <end position="89"/>
    </location>
</feature>
<evidence type="ECO:0000313" key="3">
    <source>
        <dbReference type="EMBL" id="KPI83748.1"/>
    </source>
</evidence>
<evidence type="ECO:0000313" key="4">
    <source>
        <dbReference type="Proteomes" id="UP000038009"/>
    </source>
</evidence>
<dbReference type="OMA" id="SEKHEHC"/>
<dbReference type="VEuPathDB" id="TriTrypDB:Lsey_0329_0020"/>
<protein>
    <submittedName>
        <fullName evidence="3">Uncharacterized protein</fullName>
    </submittedName>
</protein>
<evidence type="ECO:0000256" key="1">
    <source>
        <dbReference type="SAM" id="Coils"/>
    </source>
</evidence>
<feature type="coiled-coil region" evidence="1">
    <location>
        <begin position="182"/>
        <end position="236"/>
    </location>
</feature>
<proteinExistence type="predicted"/>
<keyword evidence="4" id="KW-1185">Reference proteome</keyword>
<dbReference type="AlphaFoldDB" id="A0A0N1PBK9"/>
<evidence type="ECO:0000256" key="2">
    <source>
        <dbReference type="SAM" id="MobiDB-lite"/>
    </source>
</evidence>
<dbReference type="Proteomes" id="UP000038009">
    <property type="component" value="Unassembled WGS sequence"/>
</dbReference>